<dbReference type="InterPro" id="IPR005152">
    <property type="entry name" value="Lipase_secreted"/>
</dbReference>
<gene>
    <name evidence="3" type="ORF">MARA_24480</name>
</gene>
<dbReference type="Proteomes" id="UP000467428">
    <property type="component" value="Chromosome"/>
</dbReference>
<evidence type="ECO:0000313" key="4">
    <source>
        <dbReference type="Proteomes" id="UP000467428"/>
    </source>
</evidence>
<dbReference type="Gene3D" id="3.40.50.1820">
    <property type="entry name" value="alpha/beta hydrolase"/>
    <property type="match status" value="2"/>
</dbReference>
<dbReference type="InterPro" id="IPR029058">
    <property type="entry name" value="AB_hydrolase_fold"/>
</dbReference>
<name>A0A7I7RXP8_9MYCO</name>
<feature type="chain" id="PRO_5038969733" evidence="2">
    <location>
        <begin position="20"/>
        <end position="414"/>
    </location>
</feature>
<dbReference type="EMBL" id="AP022593">
    <property type="protein sequence ID" value="BBY48980.1"/>
    <property type="molecule type" value="Genomic_DNA"/>
</dbReference>
<keyword evidence="4" id="KW-1185">Reference proteome</keyword>
<sequence length="414" mass="43388">MRARALFACVAAVSLLATGCGDDAPDRSSTPPTGLELPGQFGGTEAGSLLSATTMPTVDRRLSAASSVAARITYLSTSGIDGSIQEVTGTVFAPGGTAPEGGWPVIAYGHPTTGTRPECAPSLDPMLLGMSQTVTGLVKAGYVVAVSDYQGLGKDDTYHPYLDATTEGQNLIDSVRAARKLVPDASTRWAAFGGSQGGQAAWAANELAAGYAPELQLVGTASYSAPLAIDGFVDAAVDGTLTSEQRLAWLQVLGALAAESPDFPLDDYRRGVAKDEWDVLMACKGPPTVERDRLANEVTSEDLRPSDPQAAEALRQRLQSMSLPRVPATAPILIVYGGQDQLVPPVWTDRALDEACRKGDVIQIELQPDRGHADVDGGSAFPWINQRFAGEPARNDCPAFIGPVEPTVVLEAPQ</sequence>
<organism evidence="3 4">
    <name type="scientific">Mycolicibacterium arabiense</name>
    <dbReference type="NCBI Taxonomy" id="1286181"/>
    <lineage>
        <taxon>Bacteria</taxon>
        <taxon>Bacillati</taxon>
        <taxon>Actinomycetota</taxon>
        <taxon>Actinomycetes</taxon>
        <taxon>Mycobacteriales</taxon>
        <taxon>Mycobacteriaceae</taxon>
        <taxon>Mycolicibacterium</taxon>
    </lineage>
</organism>
<evidence type="ECO:0000313" key="3">
    <source>
        <dbReference type="EMBL" id="BBY48980.1"/>
    </source>
</evidence>
<dbReference type="RefSeq" id="WP_163918684.1">
    <property type="nucleotide sequence ID" value="NZ_AP022593.1"/>
</dbReference>
<dbReference type="Pfam" id="PF03583">
    <property type="entry name" value="LIP"/>
    <property type="match status" value="1"/>
</dbReference>
<dbReference type="PANTHER" id="PTHR34853">
    <property type="match status" value="1"/>
</dbReference>
<evidence type="ECO:0000256" key="1">
    <source>
        <dbReference type="SAM" id="MobiDB-lite"/>
    </source>
</evidence>
<feature type="signal peptide" evidence="2">
    <location>
        <begin position="1"/>
        <end position="19"/>
    </location>
</feature>
<dbReference type="KEGG" id="marz:MARA_24480"/>
<dbReference type="AlphaFoldDB" id="A0A7I7RXP8"/>
<dbReference type="PANTHER" id="PTHR34853:SF1">
    <property type="entry name" value="LIPASE 5"/>
    <property type="match status" value="1"/>
</dbReference>
<feature type="region of interest" description="Disordered" evidence="1">
    <location>
        <begin position="21"/>
        <end position="42"/>
    </location>
</feature>
<dbReference type="PROSITE" id="PS51257">
    <property type="entry name" value="PROKAR_LIPOPROTEIN"/>
    <property type="match status" value="1"/>
</dbReference>
<reference evidence="3 4" key="1">
    <citation type="journal article" date="2019" name="Emerg. Microbes Infect.">
        <title>Comprehensive subspecies identification of 175 nontuberculous mycobacteria species based on 7547 genomic profiles.</title>
        <authorList>
            <person name="Matsumoto Y."/>
            <person name="Kinjo T."/>
            <person name="Motooka D."/>
            <person name="Nabeya D."/>
            <person name="Jung N."/>
            <person name="Uechi K."/>
            <person name="Horii T."/>
            <person name="Iida T."/>
            <person name="Fujita J."/>
            <person name="Nakamura S."/>
        </authorList>
    </citation>
    <scope>NUCLEOTIDE SEQUENCE [LARGE SCALE GENOMIC DNA]</scope>
    <source>
        <strain evidence="3 4">JCM 18538</strain>
    </source>
</reference>
<dbReference type="PIRSF" id="PIRSF029171">
    <property type="entry name" value="Esterase_LipA"/>
    <property type="match status" value="1"/>
</dbReference>
<dbReference type="GO" id="GO:0016042">
    <property type="term" value="P:lipid catabolic process"/>
    <property type="evidence" value="ECO:0007669"/>
    <property type="project" value="InterPro"/>
</dbReference>
<keyword evidence="2" id="KW-0732">Signal</keyword>
<dbReference type="GO" id="GO:0004806">
    <property type="term" value="F:triacylglycerol lipase activity"/>
    <property type="evidence" value="ECO:0007669"/>
    <property type="project" value="InterPro"/>
</dbReference>
<geneLocation type="plasmid" evidence="4">
    <name>pjcm18538 dna</name>
</geneLocation>
<evidence type="ECO:0000256" key="2">
    <source>
        <dbReference type="SAM" id="SignalP"/>
    </source>
</evidence>
<dbReference type="SUPFAM" id="SSF53474">
    <property type="entry name" value="alpha/beta-Hydrolases"/>
    <property type="match status" value="1"/>
</dbReference>
<proteinExistence type="predicted"/>
<accession>A0A7I7RXP8</accession>
<protein>
    <submittedName>
        <fullName evidence="3">Putative lipase</fullName>
    </submittedName>
</protein>